<dbReference type="KEGG" id="mcys:MCB1EB_1429"/>
<proteinExistence type="predicted"/>
<protein>
    <submittedName>
        <fullName evidence="1">Uncharacterized protein</fullName>
    </submittedName>
</protein>
<dbReference type="RefSeq" id="WP_026921972.1">
    <property type="nucleotide sequence ID" value="NZ_AP018150.1"/>
</dbReference>
<evidence type="ECO:0000313" key="1">
    <source>
        <dbReference type="EMBL" id="BBE09590.1"/>
    </source>
</evidence>
<accession>A0A2Z6EVU6</accession>
<gene>
    <name evidence="1" type="ORF">MCB1EB_1429</name>
</gene>
<organism evidence="1 2">
    <name type="scientific">Mycoavidus cysteinexigens</name>
    <dbReference type="NCBI Taxonomy" id="1553431"/>
    <lineage>
        <taxon>Bacteria</taxon>
        <taxon>Pseudomonadati</taxon>
        <taxon>Pseudomonadota</taxon>
        <taxon>Betaproteobacteria</taxon>
        <taxon>Burkholderiales</taxon>
        <taxon>Burkholderiaceae</taxon>
        <taxon>Mycoavidus</taxon>
    </lineage>
</organism>
<evidence type="ECO:0000313" key="2">
    <source>
        <dbReference type="Proteomes" id="UP000282597"/>
    </source>
</evidence>
<sequence>MNQKREKCTEEIKLHLGEKLKTDLKELAALKGHDSLSPFIRQILREFIYGKLSPHRDLLAGTVRDE</sequence>
<dbReference type="Proteomes" id="UP000282597">
    <property type="component" value="Chromosome"/>
</dbReference>
<dbReference type="AlphaFoldDB" id="A0A2Z6EVU6"/>
<keyword evidence="2" id="KW-1185">Reference proteome</keyword>
<dbReference type="EMBL" id="AP018150">
    <property type="protein sequence ID" value="BBE09590.1"/>
    <property type="molecule type" value="Genomic_DNA"/>
</dbReference>
<dbReference type="GO" id="GO:0006355">
    <property type="term" value="P:regulation of DNA-templated transcription"/>
    <property type="evidence" value="ECO:0007669"/>
    <property type="project" value="InterPro"/>
</dbReference>
<reference evidence="1 2" key="1">
    <citation type="journal article" date="2018" name="Microbes Environ.">
        <title>Comparative Genomic Insights into Endofungal Lifestyles of Two Bacterial Endosymbionts, Mycoavidus cysteinexigens and Burkholderia rhizoxinica.</title>
        <authorList>
            <person name="Sharmin D."/>
            <person name="Guo Y."/>
            <person name="Nishizawa T."/>
            <person name="Ohshima S."/>
            <person name="Sato Y."/>
            <person name="Takashima Y."/>
            <person name="Narisawa K."/>
            <person name="Ohta H."/>
        </authorList>
    </citation>
    <scope>NUCLEOTIDE SEQUENCE [LARGE SCALE GENOMIC DNA]</scope>
    <source>
        <strain evidence="1 2">B1-EB</strain>
    </source>
</reference>
<name>A0A2Z6EVU6_9BURK</name>